<organism evidence="1 2">
    <name type="scientific">Vibrio maritimus</name>
    <dbReference type="NCBI Taxonomy" id="990268"/>
    <lineage>
        <taxon>Bacteria</taxon>
        <taxon>Pseudomonadati</taxon>
        <taxon>Pseudomonadota</taxon>
        <taxon>Gammaproteobacteria</taxon>
        <taxon>Vibrionales</taxon>
        <taxon>Vibrionaceae</taxon>
        <taxon>Vibrio</taxon>
    </lineage>
</organism>
<evidence type="ECO:0000313" key="1">
    <source>
        <dbReference type="EMBL" id="GAL32546.1"/>
    </source>
</evidence>
<proteinExistence type="predicted"/>
<dbReference type="EMBL" id="BBMT01000002">
    <property type="protein sequence ID" value="GAL32546.1"/>
    <property type="molecule type" value="Genomic_DNA"/>
</dbReference>
<dbReference type="AlphaFoldDB" id="A0A090SY04"/>
<sequence length="41" mass="4443">MLIATVPFVSLNCVVEVDSSISLETKTGFVARNLVSKVEFV</sequence>
<protein>
    <submittedName>
        <fullName evidence="1">Uncharacterized protein</fullName>
    </submittedName>
</protein>
<keyword evidence="2" id="KW-1185">Reference proteome</keyword>
<evidence type="ECO:0000313" key="2">
    <source>
        <dbReference type="Proteomes" id="UP000029224"/>
    </source>
</evidence>
<name>A0A090SY04_9VIBR</name>
<comment type="caution">
    <text evidence="1">The sequence shown here is derived from an EMBL/GenBank/DDBJ whole genome shotgun (WGS) entry which is preliminary data.</text>
</comment>
<dbReference type="Proteomes" id="UP000029224">
    <property type="component" value="Unassembled WGS sequence"/>
</dbReference>
<accession>A0A090SY04</accession>
<reference evidence="1 2" key="1">
    <citation type="submission" date="2014-09" db="EMBL/GenBank/DDBJ databases">
        <title>Vibrio maritimus JCM 19240. (C210) whole genome shotgun sequence.</title>
        <authorList>
            <person name="Sawabe T."/>
            <person name="Meirelles P."/>
            <person name="Nakanishi M."/>
            <person name="Sayaka M."/>
            <person name="Hattori M."/>
            <person name="Ohkuma M."/>
        </authorList>
    </citation>
    <scope>NUCLEOTIDE SEQUENCE [LARGE SCALE GENOMIC DNA]</scope>
    <source>
        <strain evidence="1 2">JCM 19240</strain>
    </source>
</reference>
<gene>
    <name evidence="1" type="ORF">JCM19240_5978</name>
</gene>
<reference evidence="1 2" key="2">
    <citation type="submission" date="2014-09" db="EMBL/GenBank/DDBJ databases">
        <authorList>
            <consortium name="NBRP consortium"/>
            <person name="Sawabe T."/>
            <person name="Meirelles P."/>
            <person name="Nakanishi M."/>
            <person name="Sayaka M."/>
            <person name="Hattori M."/>
            <person name="Ohkuma M."/>
        </authorList>
    </citation>
    <scope>NUCLEOTIDE SEQUENCE [LARGE SCALE GENOMIC DNA]</scope>
    <source>
        <strain evidence="1 2">JCM 19240</strain>
    </source>
</reference>